<organism evidence="3 4">
    <name type="scientific">Criibacterium bergeronii</name>
    <dbReference type="NCBI Taxonomy" id="1871336"/>
    <lineage>
        <taxon>Bacteria</taxon>
        <taxon>Bacillati</taxon>
        <taxon>Bacillota</taxon>
        <taxon>Clostridia</taxon>
        <taxon>Peptostreptococcales</taxon>
        <taxon>Filifactoraceae</taxon>
        <taxon>Criibacterium</taxon>
    </lineage>
</organism>
<feature type="transmembrane region" description="Helical" evidence="1">
    <location>
        <begin position="190"/>
        <end position="213"/>
    </location>
</feature>
<dbReference type="Proteomes" id="UP000093352">
    <property type="component" value="Unassembled WGS sequence"/>
</dbReference>
<feature type="domain" description="GGDEF" evidence="2">
    <location>
        <begin position="450"/>
        <end position="577"/>
    </location>
</feature>
<dbReference type="Gene3D" id="3.30.70.270">
    <property type="match status" value="1"/>
</dbReference>
<evidence type="ECO:0000256" key="1">
    <source>
        <dbReference type="SAM" id="Phobius"/>
    </source>
</evidence>
<dbReference type="RefSeq" id="WP_068913057.1">
    <property type="nucleotide sequence ID" value="NZ_MBEW02000012.1"/>
</dbReference>
<proteinExistence type="predicted"/>
<dbReference type="Pfam" id="PF00990">
    <property type="entry name" value="GGDEF"/>
    <property type="match status" value="1"/>
</dbReference>
<evidence type="ECO:0000313" key="3">
    <source>
        <dbReference type="EMBL" id="RDY21119.1"/>
    </source>
</evidence>
<dbReference type="PANTHER" id="PTHR45138:SF9">
    <property type="entry name" value="DIGUANYLATE CYCLASE DGCM-RELATED"/>
    <property type="match status" value="1"/>
</dbReference>
<dbReference type="GO" id="GO:0052621">
    <property type="term" value="F:diguanylate cyclase activity"/>
    <property type="evidence" value="ECO:0007669"/>
    <property type="project" value="TreeGrafter"/>
</dbReference>
<feature type="transmembrane region" description="Helical" evidence="1">
    <location>
        <begin position="253"/>
        <end position="273"/>
    </location>
</feature>
<dbReference type="InterPro" id="IPR000160">
    <property type="entry name" value="GGDEF_dom"/>
</dbReference>
<dbReference type="InterPro" id="IPR050469">
    <property type="entry name" value="Diguanylate_Cyclase"/>
</dbReference>
<feature type="transmembrane region" description="Helical" evidence="1">
    <location>
        <begin position="349"/>
        <end position="365"/>
    </location>
</feature>
<keyword evidence="4" id="KW-1185">Reference proteome</keyword>
<dbReference type="PROSITE" id="PS50887">
    <property type="entry name" value="GGDEF"/>
    <property type="match status" value="1"/>
</dbReference>
<dbReference type="CDD" id="cd01949">
    <property type="entry name" value="GGDEF"/>
    <property type="match status" value="1"/>
</dbReference>
<keyword evidence="1" id="KW-1133">Transmembrane helix</keyword>
<feature type="transmembrane region" description="Helical" evidence="1">
    <location>
        <begin position="225"/>
        <end position="247"/>
    </location>
</feature>
<dbReference type="PANTHER" id="PTHR45138">
    <property type="entry name" value="REGULATORY COMPONENTS OF SENSORY TRANSDUCTION SYSTEM"/>
    <property type="match status" value="1"/>
</dbReference>
<dbReference type="STRING" id="1871336.BBG48_08980"/>
<feature type="transmembrane region" description="Helical" evidence="1">
    <location>
        <begin position="285"/>
        <end position="305"/>
    </location>
</feature>
<feature type="transmembrane region" description="Helical" evidence="1">
    <location>
        <begin position="317"/>
        <end position="337"/>
    </location>
</feature>
<name>A0A371IKV9_9FIRM</name>
<feature type="transmembrane region" description="Helical" evidence="1">
    <location>
        <begin position="20"/>
        <end position="39"/>
    </location>
</feature>
<dbReference type="EMBL" id="MBEW02000012">
    <property type="protein sequence ID" value="RDY21119.1"/>
    <property type="molecule type" value="Genomic_DNA"/>
</dbReference>
<evidence type="ECO:0000259" key="2">
    <source>
        <dbReference type="PROSITE" id="PS50887"/>
    </source>
</evidence>
<dbReference type="NCBIfam" id="TIGR00254">
    <property type="entry name" value="GGDEF"/>
    <property type="match status" value="1"/>
</dbReference>
<gene>
    <name evidence="3" type="ORF">BBG48_006740</name>
</gene>
<dbReference type="SUPFAM" id="SSF55073">
    <property type="entry name" value="Nucleotide cyclase"/>
    <property type="match status" value="1"/>
</dbReference>
<dbReference type="InterPro" id="IPR043128">
    <property type="entry name" value="Rev_trsase/Diguanyl_cyclase"/>
</dbReference>
<sequence length="577" mass="65956">MEKLQSFKAYTQKYKKTITAIFYVCFTFLLIITLKSGAIEVPFYSQEDNDYSIKTGWIFTDIDGEKSIVNLPFKYKSDRQGAVNIERVLRTSKNTTVDYNTVLVKTACDDFVASEMGSNICYRYRNNKTVNYTKDIQYRWHIIVLHDVDNAGTISFKIPLGGKNSRDFLISDVIYGKKDDVFFSLLQKSFPLIVISAVIILNLSVQMVLRNIVLSYGAKVDNLKYLFFLLITILAIIVSRIPLLSFIPIVYDFFNYLFFICMVTSPIFAFLYIKNTDGYLYKKQTSYLVVLSYIFAMGMIFSSVVDINILGEKIQGITYTSILIAFSCGYIMITSLMMYRKNPEEYSDYFNRFLGFLALFLGIVYDLKLYLLAPSKFSFTGIGFGSILLAFIMLFSLISISIKFLKKKDQKLFYELLASQDTLTGLKNSNTFRARMDNLNAIIEQTQKDIELGVMVIDINNLKYINDNFGHGAGDKAIKYVADSINFALKENWEGYRIGGDEFLVLYPKSDAGSIEDTKGYIRQSITGMSGGFFVPVTVAIGSDLFDIETDKNLTDTQIRVDKQMYKDKFRVKSLNR</sequence>
<keyword evidence="1" id="KW-0812">Transmembrane</keyword>
<accession>A0A371IKV9</accession>
<reference evidence="3 4" key="1">
    <citation type="journal article" date="2016" name="Genome Announc.">
        <title>Draft Genome Sequence of Criibacterium bergeronii gen. nov., sp. nov., Strain CCRI-22567T, Isolated from a Vaginal Sample from a Woman with Bacterial Vaginosis.</title>
        <authorList>
            <person name="Maheux A.F."/>
            <person name="Berube E."/>
            <person name="Boudreau D.K."/>
            <person name="Raymond F."/>
            <person name="Corbeil J."/>
            <person name="Roy P.H."/>
            <person name="Boissinot M."/>
            <person name="Omar R.F."/>
        </authorList>
    </citation>
    <scope>NUCLEOTIDE SEQUENCE [LARGE SCALE GENOMIC DNA]</scope>
    <source>
        <strain evidence="3 4">CCRI-22567</strain>
    </source>
</reference>
<protein>
    <submittedName>
        <fullName evidence="3">Diguanylate cyclase</fullName>
    </submittedName>
</protein>
<dbReference type="SMART" id="SM00267">
    <property type="entry name" value="GGDEF"/>
    <property type="match status" value="1"/>
</dbReference>
<dbReference type="AlphaFoldDB" id="A0A371IKV9"/>
<keyword evidence="1" id="KW-0472">Membrane</keyword>
<comment type="caution">
    <text evidence="3">The sequence shown here is derived from an EMBL/GenBank/DDBJ whole genome shotgun (WGS) entry which is preliminary data.</text>
</comment>
<dbReference type="InterPro" id="IPR029787">
    <property type="entry name" value="Nucleotide_cyclase"/>
</dbReference>
<evidence type="ECO:0000313" key="4">
    <source>
        <dbReference type="Proteomes" id="UP000093352"/>
    </source>
</evidence>
<feature type="transmembrane region" description="Helical" evidence="1">
    <location>
        <begin position="377"/>
        <end position="402"/>
    </location>
</feature>